<feature type="repeat" description="TPR" evidence="3">
    <location>
        <begin position="266"/>
        <end position="299"/>
    </location>
</feature>
<evidence type="ECO:0000256" key="3">
    <source>
        <dbReference type="PROSITE-ProRule" id="PRU00339"/>
    </source>
</evidence>
<reference evidence="4 5" key="1">
    <citation type="submission" date="2024-11" db="EMBL/GenBank/DDBJ databases">
        <title>Adaptive evolution of stress response genes in parasites aligns with host niche diversity.</title>
        <authorList>
            <person name="Hahn C."/>
            <person name="Resl P."/>
        </authorList>
    </citation>
    <scope>NUCLEOTIDE SEQUENCE [LARGE SCALE GENOMIC DNA]</scope>
    <source>
        <strain evidence="4">EGGRZ-B1_66</strain>
        <tissue evidence="4">Body</tissue>
    </source>
</reference>
<dbReference type="InterPro" id="IPR050498">
    <property type="entry name" value="Ycf3"/>
</dbReference>
<evidence type="ECO:0000313" key="4">
    <source>
        <dbReference type="EMBL" id="KAL3307876.1"/>
    </source>
</evidence>
<sequence>MSRYQKAQNHLKRLLEMEVFLSRVPNKLKRTASVDFNVLPQFIDRSCNFECQKRSSSGDRLPDFNSWAKKQGYQRKMGPMRQWVIQVWDAWFDDVYPPLENKRETEFASTRPVTVLQDRPFSEPYSEYSDGKISMSDEQAEELMKNTSNTILPRTIDVANTYSPEERALIMEEICLLSENIDRCASTCDICRRGALYRKLGQLEQARYDLETALKMAPNMLSAHWEMHLLCLVEGKSISAIDELSKITRHLLKLTTLQESQRKFLHNSLRAMATVYDRMGNVSMALSTLSQLIRLDPKNADAFFTRALIYEKKGDSLLAFEDYYRVNTLDPGNREALLKRGLYFFEREEWDECLKHLNDLINQCPNDASGRLIRGKCLVKLSHWQDALRDFCVAIHMRPNDYEAFFERGSLLRTAEPEQALKDLSTSLLLNCTEDNVIALFVRGVIYFETFQ</sequence>
<gene>
    <name evidence="4" type="primary">TTC6_3</name>
    <name evidence="4" type="ORF">Ciccas_013600</name>
</gene>
<dbReference type="InterPro" id="IPR019734">
    <property type="entry name" value="TPR_rpt"/>
</dbReference>
<dbReference type="SUPFAM" id="SSF48452">
    <property type="entry name" value="TPR-like"/>
    <property type="match status" value="2"/>
</dbReference>
<dbReference type="SMART" id="SM00028">
    <property type="entry name" value="TPR"/>
    <property type="match status" value="5"/>
</dbReference>
<organism evidence="4 5">
    <name type="scientific">Cichlidogyrus casuarinus</name>
    <dbReference type="NCBI Taxonomy" id="1844966"/>
    <lineage>
        <taxon>Eukaryota</taxon>
        <taxon>Metazoa</taxon>
        <taxon>Spiralia</taxon>
        <taxon>Lophotrochozoa</taxon>
        <taxon>Platyhelminthes</taxon>
        <taxon>Monogenea</taxon>
        <taxon>Monopisthocotylea</taxon>
        <taxon>Dactylogyridea</taxon>
        <taxon>Ancyrocephalidae</taxon>
        <taxon>Cichlidogyrus</taxon>
    </lineage>
</organism>
<evidence type="ECO:0000256" key="1">
    <source>
        <dbReference type="ARBA" id="ARBA00022737"/>
    </source>
</evidence>
<dbReference type="Proteomes" id="UP001626550">
    <property type="component" value="Unassembled WGS sequence"/>
</dbReference>
<dbReference type="PANTHER" id="PTHR44858:SF1">
    <property type="entry name" value="UDP-N-ACETYLGLUCOSAMINE--PEPTIDE N-ACETYLGLUCOSAMINYLTRANSFERASE SPINDLY-RELATED"/>
    <property type="match status" value="1"/>
</dbReference>
<accession>A0ABD2PK61</accession>
<dbReference type="InterPro" id="IPR011990">
    <property type="entry name" value="TPR-like_helical_dom_sf"/>
</dbReference>
<comment type="caution">
    <text evidence="4">The sequence shown here is derived from an EMBL/GenBank/DDBJ whole genome shotgun (WGS) entry which is preliminary data.</text>
</comment>
<protein>
    <submittedName>
        <fullName evidence="4">Cytochrome c oxidase subunit 1</fullName>
    </submittedName>
</protein>
<feature type="repeat" description="TPR" evidence="3">
    <location>
        <begin position="300"/>
        <end position="333"/>
    </location>
</feature>
<dbReference type="AlphaFoldDB" id="A0ABD2PK61"/>
<dbReference type="EMBL" id="JBJKFK010006292">
    <property type="protein sequence ID" value="KAL3307876.1"/>
    <property type="molecule type" value="Genomic_DNA"/>
</dbReference>
<dbReference type="Pfam" id="PF13181">
    <property type="entry name" value="TPR_8"/>
    <property type="match status" value="1"/>
</dbReference>
<name>A0ABD2PK61_9PLAT</name>
<dbReference type="Pfam" id="PF13174">
    <property type="entry name" value="TPR_6"/>
    <property type="match status" value="1"/>
</dbReference>
<keyword evidence="2 3" id="KW-0802">TPR repeat</keyword>
<keyword evidence="1" id="KW-0677">Repeat</keyword>
<dbReference type="PANTHER" id="PTHR44858">
    <property type="entry name" value="TETRATRICOPEPTIDE REPEAT PROTEIN 6"/>
    <property type="match status" value="1"/>
</dbReference>
<dbReference type="Gene3D" id="1.25.40.10">
    <property type="entry name" value="Tetratricopeptide repeat domain"/>
    <property type="match status" value="2"/>
</dbReference>
<evidence type="ECO:0000313" key="5">
    <source>
        <dbReference type="Proteomes" id="UP001626550"/>
    </source>
</evidence>
<dbReference type="PROSITE" id="PS50005">
    <property type="entry name" value="TPR"/>
    <property type="match status" value="3"/>
</dbReference>
<keyword evidence="5" id="KW-1185">Reference proteome</keyword>
<evidence type="ECO:0000256" key="2">
    <source>
        <dbReference type="ARBA" id="ARBA00022803"/>
    </source>
</evidence>
<feature type="repeat" description="TPR" evidence="3">
    <location>
        <begin position="187"/>
        <end position="220"/>
    </location>
</feature>
<dbReference type="Pfam" id="PF13432">
    <property type="entry name" value="TPR_16"/>
    <property type="match status" value="1"/>
</dbReference>
<proteinExistence type="predicted"/>